<organism evidence="1 2">
    <name type="scientific">Stichopus japonicus</name>
    <name type="common">Sea cucumber</name>
    <dbReference type="NCBI Taxonomy" id="307972"/>
    <lineage>
        <taxon>Eukaryota</taxon>
        <taxon>Metazoa</taxon>
        <taxon>Echinodermata</taxon>
        <taxon>Eleutherozoa</taxon>
        <taxon>Echinozoa</taxon>
        <taxon>Holothuroidea</taxon>
        <taxon>Aspidochirotacea</taxon>
        <taxon>Aspidochirotida</taxon>
        <taxon>Stichopodidae</taxon>
        <taxon>Apostichopus</taxon>
    </lineage>
</organism>
<dbReference type="Proteomes" id="UP000230750">
    <property type="component" value="Unassembled WGS sequence"/>
</dbReference>
<name>A0A2G8KNU9_STIJA</name>
<dbReference type="EMBL" id="MRZV01000457">
    <property type="protein sequence ID" value="PIK49618.1"/>
    <property type="molecule type" value="Genomic_DNA"/>
</dbReference>
<keyword evidence="2" id="KW-1185">Reference proteome</keyword>
<evidence type="ECO:0000313" key="2">
    <source>
        <dbReference type="Proteomes" id="UP000230750"/>
    </source>
</evidence>
<evidence type="ECO:0000313" key="1">
    <source>
        <dbReference type="EMBL" id="PIK49618.1"/>
    </source>
</evidence>
<accession>A0A2G8KNU9</accession>
<sequence>MAGYKYPGILVEKLTQNRKFRYLFEFHQLVRISPTKMKSFLVVTIFYMFYFIQTSEADEFANLTRVGYSGTIVLFPVPRERVASKINQLNALIPDQEARDEHVVGISIGHLSAQSFIDTLTCDVAEKYSLKTATIQFFVPYLTGPDPNDLPNFKLALSSFVSTEKPFLDPNMAVPAFQVEELIINEFGVSMKDGEDYFTASWKEAESCHIVDYVINDDVNEYIDELMFSLNHELDFSACESSDVQDVDMCMAREEMSSILAQNRLNACEYWTPMEPFTKCTLEYYALESISEKFKEASLLSEENTYPIVFEKQPQAVFAANIKVPCIEF</sequence>
<gene>
    <name evidence="1" type="ORF">BSL78_13518</name>
</gene>
<protein>
    <submittedName>
        <fullName evidence="1">Uncharacterized protein</fullName>
    </submittedName>
</protein>
<reference evidence="1 2" key="1">
    <citation type="journal article" date="2017" name="PLoS Biol.">
        <title>The sea cucumber genome provides insights into morphological evolution and visceral regeneration.</title>
        <authorList>
            <person name="Zhang X."/>
            <person name="Sun L."/>
            <person name="Yuan J."/>
            <person name="Sun Y."/>
            <person name="Gao Y."/>
            <person name="Zhang L."/>
            <person name="Li S."/>
            <person name="Dai H."/>
            <person name="Hamel J.F."/>
            <person name="Liu C."/>
            <person name="Yu Y."/>
            <person name="Liu S."/>
            <person name="Lin W."/>
            <person name="Guo K."/>
            <person name="Jin S."/>
            <person name="Xu P."/>
            <person name="Storey K.B."/>
            <person name="Huan P."/>
            <person name="Zhang T."/>
            <person name="Zhou Y."/>
            <person name="Zhang J."/>
            <person name="Lin C."/>
            <person name="Li X."/>
            <person name="Xing L."/>
            <person name="Huo D."/>
            <person name="Sun M."/>
            <person name="Wang L."/>
            <person name="Mercier A."/>
            <person name="Li F."/>
            <person name="Yang H."/>
            <person name="Xiang J."/>
        </authorList>
    </citation>
    <scope>NUCLEOTIDE SEQUENCE [LARGE SCALE GENOMIC DNA]</scope>
    <source>
        <strain evidence="1">Shaxun</strain>
        <tissue evidence="1">Muscle</tissue>
    </source>
</reference>
<comment type="caution">
    <text evidence="1">The sequence shown here is derived from an EMBL/GenBank/DDBJ whole genome shotgun (WGS) entry which is preliminary data.</text>
</comment>
<proteinExistence type="predicted"/>
<dbReference type="AlphaFoldDB" id="A0A2G8KNU9"/>